<dbReference type="Proteomes" id="UP000663823">
    <property type="component" value="Unassembled WGS sequence"/>
</dbReference>
<proteinExistence type="predicted"/>
<feature type="non-terminal residue" evidence="1">
    <location>
        <position position="1"/>
    </location>
</feature>
<gene>
    <name evidence="1" type="ORF">OTI717_LOCUS40086</name>
</gene>
<organism evidence="1 2">
    <name type="scientific">Rotaria sordida</name>
    <dbReference type="NCBI Taxonomy" id="392033"/>
    <lineage>
        <taxon>Eukaryota</taxon>
        <taxon>Metazoa</taxon>
        <taxon>Spiralia</taxon>
        <taxon>Gnathifera</taxon>
        <taxon>Rotifera</taxon>
        <taxon>Eurotatoria</taxon>
        <taxon>Bdelloidea</taxon>
        <taxon>Philodinida</taxon>
        <taxon>Philodinidae</taxon>
        <taxon>Rotaria</taxon>
    </lineage>
</organism>
<protein>
    <submittedName>
        <fullName evidence="1">Uncharacterized protein</fullName>
    </submittedName>
</protein>
<evidence type="ECO:0000313" key="1">
    <source>
        <dbReference type="EMBL" id="CAF4240807.1"/>
    </source>
</evidence>
<dbReference type="EMBL" id="CAJOAX010029847">
    <property type="protein sequence ID" value="CAF4240807.1"/>
    <property type="molecule type" value="Genomic_DNA"/>
</dbReference>
<sequence length="28" mass="3067">VSDLLTTIETKLISLAIQSHSWANILAQ</sequence>
<name>A0A820E0B0_9BILA</name>
<accession>A0A820E0B0</accession>
<dbReference type="AlphaFoldDB" id="A0A820E0B0"/>
<evidence type="ECO:0000313" key="2">
    <source>
        <dbReference type="Proteomes" id="UP000663823"/>
    </source>
</evidence>
<feature type="non-terminal residue" evidence="1">
    <location>
        <position position="28"/>
    </location>
</feature>
<reference evidence="1" key="1">
    <citation type="submission" date="2021-02" db="EMBL/GenBank/DDBJ databases">
        <authorList>
            <person name="Nowell W R."/>
        </authorList>
    </citation>
    <scope>NUCLEOTIDE SEQUENCE</scope>
</reference>
<comment type="caution">
    <text evidence="1">The sequence shown here is derived from an EMBL/GenBank/DDBJ whole genome shotgun (WGS) entry which is preliminary data.</text>
</comment>